<evidence type="ECO:0000313" key="1">
    <source>
        <dbReference type="EMBL" id="BFP44783.1"/>
    </source>
</evidence>
<dbReference type="EMBL" id="AP035881">
    <property type="protein sequence ID" value="BFP44783.1"/>
    <property type="molecule type" value="Genomic_DNA"/>
</dbReference>
<protein>
    <submittedName>
        <fullName evidence="1">DUF1203 domain-containing protein</fullName>
    </submittedName>
</protein>
<name>A0AB33JTQ2_9ACTN</name>
<dbReference type="RefSeq" id="WP_407987354.1">
    <property type="nucleotide sequence ID" value="NZ_AP035881.2"/>
</dbReference>
<accession>A0AB33JTQ2</accession>
<reference evidence="1" key="1">
    <citation type="submission" date="2024-07" db="EMBL/GenBank/DDBJ databases">
        <title>Complete genome sequences of cellulolytic bacteria, Kitasatospora sp. CMC57 and Streptomyces sp. CMC78, isolated from Japanese agricultural soil.</title>
        <authorList>
            <person name="Hashimoto T."/>
            <person name="Ito M."/>
            <person name="Iwamoto M."/>
            <person name="Fukahori D."/>
            <person name="Shoda T."/>
            <person name="Sakoda M."/>
            <person name="Morohoshi T."/>
            <person name="Mitsuboshi M."/>
            <person name="Nishizawa T."/>
        </authorList>
    </citation>
    <scope>NUCLEOTIDE SEQUENCE</scope>
    <source>
        <strain evidence="1">CMC57</strain>
    </source>
</reference>
<dbReference type="AlphaFoldDB" id="A0AB33JTQ2"/>
<gene>
    <name evidence="1" type="ORF">KCMC57_11510</name>
</gene>
<dbReference type="InterPro" id="IPR009593">
    <property type="entry name" value="DUF1203"/>
</dbReference>
<proteinExistence type="predicted"/>
<sequence>MNLRINPIDAETCARLRELDDAGRPPVESVDITGGAPLRCCLTRACPGDRIALVSYAPLARWAAETGADPGPYDERGPVFIHATPCVGPAEGWPVGMHTGPRVLRAYDADGRILGGRLVRPAEAAAGAADLLAAPGVAVLHVRAVEFGCFMHEVRRGQGATA</sequence>
<dbReference type="PIRSF" id="PIRSF034110">
    <property type="entry name" value="DUF1203"/>
    <property type="match status" value="1"/>
</dbReference>
<organism evidence="1">
    <name type="scientific">Kitasatospora sp. CMC57</name>
    <dbReference type="NCBI Taxonomy" id="3231513"/>
    <lineage>
        <taxon>Bacteria</taxon>
        <taxon>Bacillati</taxon>
        <taxon>Actinomycetota</taxon>
        <taxon>Actinomycetes</taxon>
        <taxon>Kitasatosporales</taxon>
        <taxon>Streptomycetaceae</taxon>
        <taxon>Kitasatospora</taxon>
    </lineage>
</organism>
<dbReference type="Pfam" id="PF06718">
    <property type="entry name" value="DUF1203"/>
    <property type="match status" value="1"/>
</dbReference>